<name>A0A9P6WWX2_RHIOR</name>
<feature type="compositionally biased region" description="Basic residues" evidence="1">
    <location>
        <begin position="18"/>
        <end position="29"/>
    </location>
</feature>
<feature type="domain" description="Tc1-like transposase DDE" evidence="2">
    <location>
        <begin position="36"/>
        <end position="137"/>
    </location>
</feature>
<sequence length="153" mass="17658">MHVVMKKPPSRRETEAAKKKRKSNSGKKRAAAEIDKAGMSTEDDDMSNKPVAKGTTTAHFVKFINELLDIMYMDDGMKGHYLVLDNASIHKSKPMIRKTESRGYRVMYLPPYSPELNPIEQFWVIVKGKIKRDRLMTEKIYLSFQVSNHQLLQ</sequence>
<organism evidence="3 4">
    <name type="scientific">Rhizopus oryzae</name>
    <name type="common">Mucormycosis agent</name>
    <name type="synonym">Rhizopus arrhizus var. delemar</name>
    <dbReference type="NCBI Taxonomy" id="64495"/>
    <lineage>
        <taxon>Eukaryota</taxon>
        <taxon>Fungi</taxon>
        <taxon>Fungi incertae sedis</taxon>
        <taxon>Mucoromycota</taxon>
        <taxon>Mucoromycotina</taxon>
        <taxon>Mucoromycetes</taxon>
        <taxon>Mucorales</taxon>
        <taxon>Mucorineae</taxon>
        <taxon>Rhizopodaceae</taxon>
        <taxon>Rhizopus</taxon>
    </lineage>
</organism>
<dbReference type="OrthoDB" id="10039611at2759"/>
<dbReference type="EMBL" id="JAANQT010004044">
    <property type="protein sequence ID" value="KAG1300518.1"/>
    <property type="molecule type" value="Genomic_DNA"/>
</dbReference>
<reference evidence="3" key="1">
    <citation type="journal article" date="2020" name="Microb. Genom.">
        <title>Genetic diversity of clinical and environmental Mucorales isolates obtained from an investigation of mucormycosis cases among solid organ transplant recipients.</title>
        <authorList>
            <person name="Nguyen M.H."/>
            <person name="Kaul D."/>
            <person name="Muto C."/>
            <person name="Cheng S.J."/>
            <person name="Richter R.A."/>
            <person name="Bruno V.M."/>
            <person name="Liu G."/>
            <person name="Beyhan S."/>
            <person name="Sundermann A.J."/>
            <person name="Mounaud S."/>
            <person name="Pasculle A.W."/>
            <person name="Nierman W.C."/>
            <person name="Driscoll E."/>
            <person name="Cumbie R."/>
            <person name="Clancy C.J."/>
            <person name="Dupont C.L."/>
        </authorList>
    </citation>
    <scope>NUCLEOTIDE SEQUENCE</scope>
    <source>
        <strain evidence="3">GL11</strain>
    </source>
</reference>
<proteinExistence type="predicted"/>
<dbReference type="GO" id="GO:0003676">
    <property type="term" value="F:nucleic acid binding"/>
    <property type="evidence" value="ECO:0007669"/>
    <property type="project" value="InterPro"/>
</dbReference>
<dbReference type="PANTHER" id="PTHR46564:SF1">
    <property type="entry name" value="TRANSPOSASE"/>
    <property type="match status" value="1"/>
</dbReference>
<evidence type="ECO:0000259" key="2">
    <source>
        <dbReference type="Pfam" id="PF13358"/>
    </source>
</evidence>
<comment type="caution">
    <text evidence="3">The sequence shown here is derived from an EMBL/GenBank/DDBJ whole genome shotgun (WGS) entry which is preliminary data.</text>
</comment>
<gene>
    <name evidence="3" type="ORF">G6F64_012626</name>
</gene>
<evidence type="ECO:0000313" key="4">
    <source>
        <dbReference type="Proteomes" id="UP000716291"/>
    </source>
</evidence>
<dbReference type="Gene3D" id="3.30.420.10">
    <property type="entry name" value="Ribonuclease H-like superfamily/Ribonuclease H"/>
    <property type="match status" value="1"/>
</dbReference>
<feature type="region of interest" description="Disordered" evidence="1">
    <location>
        <begin position="1"/>
        <end position="51"/>
    </location>
</feature>
<dbReference type="PANTHER" id="PTHR46564">
    <property type="entry name" value="TRANSPOSASE"/>
    <property type="match status" value="1"/>
</dbReference>
<accession>A0A9P6WWX2</accession>
<dbReference type="Proteomes" id="UP000716291">
    <property type="component" value="Unassembled WGS sequence"/>
</dbReference>
<dbReference type="Pfam" id="PF13358">
    <property type="entry name" value="DDE_3"/>
    <property type="match status" value="1"/>
</dbReference>
<dbReference type="AlphaFoldDB" id="A0A9P6WWX2"/>
<dbReference type="InterPro" id="IPR036397">
    <property type="entry name" value="RNaseH_sf"/>
</dbReference>
<evidence type="ECO:0000313" key="3">
    <source>
        <dbReference type="EMBL" id="KAG1300518.1"/>
    </source>
</evidence>
<evidence type="ECO:0000256" key="1">
    <source>
        <dbReference type="SAM" id="MobiDB-lite"/>
    </source>
</evidence>
<keyword evidence="4" id="KW-1185">Reference proteome</keyword>
<protein>
    <recommendedName>
        <fullName evidence="2">Tc1-like transposase DDE domain-containing protein</fullName>
    </recommendedName>
</protein>
<dbReference type="InterPro" id="IPR038717">
    <property type="entry name" value="Tc1-like_DDE_dom"/>
</dbReference>